<dbReference type="InterPro" id="IPR023214">
    <property type="entry name" value="HAD_sf"/>
</dbReference>
<dbReference type="SUPFAM" id="SSF56784">
    <property type="entry name" value="HAD-like"/>
    <property type="match status" value="1"/>
</dbReference>
<dbReference type="Gene3D" id="1.20.1440.100">
    <property type="entry name" value="SG protein - dephosphorylation function"/>
    <property type="match status" value="1"/>
</dbReference>
<dbReference type="RefSeq" id="WP_150517813.1">
    <property type="nucleotide sequence ID" value="NZ_BMVX01000005.1"/>
</dbReference>
<evidence type="ECO:0000256" key="2">
    <source>
        <dbReference type="ARBA" id="ARBA00022723"/>
    </source>
</evidence>
<keyword evidence="8" id="KW-1185">Reference proteome</keyword>
<reference evidence="6" key="3">
    <citation type="submission" date="2020-09" db="EMBL/GenBank/DDBJ databases">
        <authorList>
            <person name="Sun Q."/>
            <person name="Ohkuma M."/>
        </authorList>
    </citation>
    <scope>NUCLEOTIDE SEQUENCE</scope>
    <source>
        <strain evidence="6">JCM 4834</strain>
    </source>
</reference>
<dbReference type="NCBIfam" id="TIGR01490">
    <property type="entry name" value="HAD-SF-IB-hyp1"/>
    <property type="match status" value="1"/>
</dbReference>
<dbReference type="OrthoDB" id="25607at2"/>
<dbReference type="Proteomes" id="UP000634660">
    <property type="component" value="Unassembled WGS sequence"/>
</dbReference>
<dbReference type="GO" id="GO:0046872">
    <property type="term" value="F:metal ion binding"/>
    <property type="evidence" value="ECO:0007669"/>
    <property type="project" value="UniProtKB-KW"/>
</dbReference>
<keyword evidence="2" id="KW-0479">Metal-binding</keyword>
<dbReference type="PANTHER" id="PTHR43344">
    <property type="entry name" value="PHOSPHOSERINE PHOSPHATASE"/>
    <property type="match status" value="1"/>
</dbReference>
<evidence type="ECO:0000313" key="7">
    <source>
        <dbReference type="EMBL" id="QEU78732.1"/>
    </source>
</evidence>
<feature type="compositionally biased region" description="Pro residues" evidence="5">
    <location>
        <begin position="224"/>
        <end position="234"/>
    </location>
</feature>
<name>A0A5P2UHU3_9ACTN</name>
<dbReference type="Gene3D" id="3.40.50.1000">
    <property type="entry name" value="HAD superfamily/HAD-like"/>
    <property type="match status" value="1"/>
</dbReference>
<feature type="region of interest" description="Disordered" evidence="5">
    <location>
        <begin position="224"/>
        <end position="249"/>
    </location>
</feature>
<evidence type="ECO:0000256" key="1">
    <source>
        <dbReference type="ARBA" id="ARBA00009184"/>
    </source>
</evidence>
<comment type="similarity">
    <text evidence="1">Belongs to the HAD-like hydrolase superfamily. SerB family.</text>
</comment>
<evidence type="ECO:0000256" key="5">
    <source>
        <dbReference type="SAM" id="MobiDB-lite"/>
    </source>
</evidence>
<dbReference type="InterPro" id="IPR050582">
    <property type="entry name" value="HAD-like_SerB"/>
</dbReference>
<dbReference type="InterPro" id="IPR006385">
    <property type="entry name" value="HAD_hydro_SerB1"/>
</dbReference>
<dbReference type="EMBL" id="BMVX01000005">
    <property type="protein sequence ID" value="GGZ58133.1"/>
    <property type="molecule type" value="Genomic_DNA"/>
</dbReference>
<evidence type="ECO:0000256" key="3">
    <source>
        <dbReference type="ARBA" id="ARBA00022801"/>
    </source>
</evidence>
<keyword evidence="4" id="KW-0460">Magnesium</keyword>
<accession>A0A5P2UHU3</accession>
<dbReference type="NCBIfam" id="TIGR01488">
    <property type="entry name" value="HAD-SF-IB"/>
    <property type="match status" value="1"/>
</dbReference>
<protein>
    <submittedName>
        <fullName evidence="7">HAD-IB family hydrolase</fullName>
    </submittedName>
</protein>
<reference evidence="6" key="1">
    <citation type="journal article" date="2014" name="Int. J. Syst. Evol. Microbiol.">
        <title>Complete genome sequence of Corynebacterium casei LMG S-19264T (=DSM 44701T), isolated from a smear-ripened cheese.</title>
        <authorList>
            <consortium name="US DOE Joint Genome Institute (JGI-PGF)"/>
            <person name="Walter F."/>
            <person name="Albersmeier A."/>
            <person name="Kalinowski J."/>
            <person name="Ruckert C."/>
        </authorList>
    </citation>
    <scope>NUCLEOTIDE SEQUENCE</scope>
    <source>
        <strain evidence="6">JCM 4834</strain>
    </source>
</reference>
<reference evidence="7 8" key="2">
    <citation type="submission" date="2017-09" db="EMBL/GenBank/DDBJ databases">
        <authorList>
            <person name="Lee N."/>
            <person name="Cho B.-K."/>
        </authorList>
    </citation>
    <scope>NUCLEOTIDE SEQUENCE [LARGE SCALE GENOMIC DNA]</scope>
    <source>
        <strain evidence="7 8">ATCC 27467</strain>
    </source>
</reference>
<dbReference type="GO" id="GO:0016787">
    <property type="term" value="F:hydrolase activity"/>
    <property type="evidence" value="ECO:0007669"/>
    <property type="project" value="UniProtKB-KW"/>
</dbReference>
<gene>
    <name evidence="6" type="primary">mmyP</name>
    <name evidence="7" type="ORF">CP968_10880</name>
    <name evidence="6" type="ORF">GCM10010371_17060</name>
</gene>
<sequence length="249" mass="26927">MTRAAFFDVDHTLTTSAGLFRFLSYWYAATGRPPHHSARERQRLKAMTAAGVSREETNRSYVGLYAGADRGLITRLARDWFRAELSAGGHFNEPVLSALHRHRAAGDLVVLVSGSLPALLEPLADQVGAHHILCTEPETDPATDTYTGRLVRRPHQPMIGRAKADAVRLFAAAHRIDLAASTAYGDHVSDAPLLETTGRGVRVGCDPVLRQLGARAGWGYLPGAPDPRPLPLPRPVAAAAARTPERLVP</sequence>
<dbReference type="KEGG" id="ssub:CP968_10880"/>
<proteinExistence type="inferred from homology"/>
<keyword evidence="3 7" id="KW-0378">Hydrolase</keyword>
<evidence type="ECO:0000313" key="8">
    <source>
        <dbReference type="Proteomes" id="UP000326831"/>
    </source>
</evidence>
<dbReference type="EMBL" id="CP023701">
    <property type="protein sequence ID" value="QEU78732.1"/>
    <property type="molecule type" value="Genomic_DNA"/>
</dbReference>
<dbReference type="PANTHER" id="PTHR43344:SF13">
    <property type="entry name" value="PHOSPHATASE RV3661-RELATED"/>
    <property type="match status" value="1"/>
</dbReference>
<evidence type="ECO:0000313" key="6">
    <source>
        <dbReference type="EMBL" id="GGZ58133.1"/>
    </source>
</evidence>
<dbReference type="AlphaFoldDB" id="A0A5P2UHU3"/>
<organism evidence="7 8">
    <name type="scientific">Streptomyces subrutilus</name>
    <dbReference type="NCBI Taxonomy" id="36818"/>
    <lineage>
        <taxon>Bacteria</taxon>
        <taxon>Bacillati</taxon>
        <taxon>Actinomycetota</taxon>
        <taxon>Actinomycetes</taxon>
        <taxon>Kitasatosporales</taxon>
        <taxon>Streptomycetaceae</taxon>
        <taxon>Streptomyces</taxon>
    </lineage>
</organism>
<evidence type="ECO:0000256" key="4">
    <source>
        <dbReference type="ARBA" id="ARBA00022842"/>
    </source>
</evidence>
<dbReference type="Proteomes" id="UP000326831">
    <property type="component" value="Chromosome"/>
</dbReference>
<dbReference type="InterPro" id="IPR036412">
    <property type="entry name" value="HAD-like_sf"/>
</dbReference>
<dbReference type="Pfam" id="PF12710">
    <property type="entry name" value="HAD"/>
    <property type="match status" value="1"/>
</dbReference>